<feature type="region of interest" description="Disordered" evidence="1">
    <location>
        <begin position="1"/>
        <end position="38"/>
    </location>
</feature>
<accession>A0A5B8SR36</accession>
<dbReference type="Pfam" id="PF07916">
    <property type="entry name" value="TraG_N"/>
    <property type="match status" value="1"/>
</dbReference>
<feature type="domain" description="TraG N-terminal Proteobacteria" evidence="3">
    <location>
        <begin position="71"/>
        <end position="541"/>
    </location>
</feature>
<evidence type="ECO:0000313" key="4">
    <source>
        <dbReference type="EMBL" id="QEA39629.1"/>
    </source>
</evidence>
<dbReference type="Proteomes" id="UP000321272">
    <property type="component" value="Chromosome"/>
</dbReference>
<dbReference type="KEGG" id="paur:FGL86_11470"/>
<keyword evidence="2" id="KW-0472">Membrane</keyword>
<feature type="transmembrane region" description="Helical" evidence="2">
    <location>
        <begin position="446"/>
        <end position="464"/>
    </location>
</feature>
<evidence type="ECO:0000313" key="5">
    <source>
        <dbReference type="Proteomes" id="UP000321272"/>
    </source>
</evidence>
<evidence type="ECO:0000256" key="2">
    <source>
        <dbReference type="SAM" id="Phobius"/>
    </source>
</evidence>
<feature type="transmembrane region" description="Helical" evidence="2">
    <location>
        <begin position="420"/>
        <end position="439"/>
    </location>
</feature>
<dbReference type="InterPro" id="IPR012931">
    <property type="entry name" value="TraG_N_Proteobacteria"/>
</dbReference>
<reference evidence="4 5" key="1">
    <citation type="submission" date="2019-06" db="EMBL/GenBank/DDBJ databases">
        <title>Genome analyses of bacteria isolated from kimchi.</title>
        <authorList>
            <person name="Lee S."/>
            <person name="Ahn S."/>
            <person name="Roh S."/>
        </authorList>
    </citation>
    <scope>NUCLEOTIDE SEQUENCE [LARGE SCALE GENOMIC DNA]</scope>
    <source>
        <strain evidence="4 5">CBA4606</strain>
    </source>
</reference>
<name>A0A5B8SR36_9GAMM</name>
<evidence type="ECO:0000259" key="3">
    <source>
        <dbReference type="Pfam" id="PF07916"/>
    </source>
</evidence>
<keyword evidence="5" id="KW-1185">Reference proteome</keyword>
<evidence type="ECO:0000256" key="1">
    <source>
        <dbReference type="SAM" id="MobiDB-lite"/>
    </source>
</evidence>
<gene>
    <name evidence="4" type="ORF">FGL86_11470</name>
</gene>
<feature type="transmembrane region" description="Helical" evidence="2">
    <location>
        <begin position="499"/>
        <end position="522"/>
    </location>
</feature>
<protein>
    <submittedName>
        <fullName evidence="4">Conjugal transfer protein TraG</fullName>
    </submittedName>
</protein>
<feature type="compositionally biased region" description="Basic and acidic residues" evidence="1">
    <location>
        <begin position="1"/>
        <end position="24"/>
    </location>
</feature>
<feature type="region of interest" description="Disordered" evidence="1">
    <location>
        <begin position="537"/>
        <end position="561"/>
    </location>
</feature>
<dbReference type="EMBL" id="CP042382">
    <property type="protein sequence ID" value="QEA39629.1"/>
    <property type="molecule type" value="Genomic_DNA"/>
</dbReference>
<dbReference type="OrthoDB" id="5645662at2"/>
<organism evidence="4 5">
    <name type="scientific">Pistricoccus aurantiacus</name>
    <dbReference type="NCBI Taxonomy" id="1883414"/>
    <lineage>
        <taxon>Bacteria</taxon>
        <taxon>Pseudomonadati</taxon>
        <taxon>Pseudomonadota</taxon>
        <taxon>Gammaproteobacteria</taxon>
        <taxon>Oceanospirillales</taxon>
        <taxon>Halomonadaceae</taxon>
        <taxon>Pistricoccus</taxon>
    </lineage>
</organism>
<keyword evidence="2" id="KW-0812">Transmembrane</keyword>
<sequence length="561" mass="60672">METRLEAARDHVSQRGSRWRERGTRRSQAARDAGDRRRGLRRALQSHRLAGRIAMNADLNVNDYFETVVLMIGWVVNNALWSSLMQTGLALVPFIALLASEWFRVRQEGEDEGNKGVLLIARLETRLYAMVLCYAFTCVPMMNLSFNPVNAIERTGTGGGQCGVAVIGQGEWGSTTLNSIGGQTAEIPLWWALVHAISKGVTNVAVSSIPCSPDLQAITSEIDAQSITDPGLKRELGEFQRQCYGAARNRLFQQGGTVDALDAEDVDWLGSRFFLETPGYYDSFYAGRPVAGFPFDASRDQARPGTGPGRPGYPSCREWWADGESGLYARLREQVNPGLWASFASVFTSADAEDTVIRRLISQRTGSANGNQDIAVTGYGDLDGGSIEDTLSMAAGGVGGAVGAVMGKAGMDMLKRALPMVQYILIMAVVICLPFVLTISGYSIKVAGTATFGLFALWFLTFWWELARWINSNLIDLLYNSEAAKLSFVAAAQNGYDKLVLIFVEWATFLILPGMWVAVLGWTGMKVGQGVGNALSTGSQGAKGAGDKGSEMASKATTKGK</sequence>
<proteinExistence type="predicted"/>
<dbReference type="AlphaFoldDB" id="A0A5B8SR36"/>
<keyword evidence="2" id="KW-1133">Transmembrane helix</keyword>